<dbReference type="PANTHER" id="PTHR30472">
    <property type="entry name" value="FERRIC ENTEROBACTIN TRANSPORT SYSTEM PERMEASE PROTEIN"/>
    <property type="match status" value="1"/>
</dbReference>
<feature type="transmembrane region" description="Helical" evidence="8">
    <location>
        <begin position="90"/>
        <end position="120"/>
    </location>
</feature>
<dbReference type="PATRIC" id="fig|106592.7.peg.4491"/>
<evidence type="ECO:0000256" key="7">
    <source>
        <dbReference type="ARBA" id="ARBA00023136"/>
    </source>
</evidence>
<sequence length="316" mass="32842">MKPLLIAIPFILLLAVISVLTGVGSLASGLGGDGRGWLLIVESRVPRTLALMLAGTGLAVAGTIMQMLARNRFVEPSTAGTAESAALGMLLTMIFAPALPVAAKMAVAALTALAGTALFLKILRQIPLRSALMVPLVGIMLGGVISAVTTFIAYRYDMTQSMGAWISGDFSGVLRGRYELLWIALVLTLIAYVTAARFTVIGMGEDIARNVGLDYNKVVTLGLGIVSMVTATVVATVGMVPFLGLIVPNVISLVVGDNLRRTLPLIAATGAGLVLACDIVGRIVIAPYEIPVGTVMGVIGSVVFLYLLLSRRAHAG</sequence>
<evidence type="ECO:0000256" key="4">
    <source>
        <dbReference type="ARBA" id="ARBA00022475"/>
    </source>
</evidence>
<comment type="subcellular location">
    <subcellularLocation>
        <location evidence="1">Cell membrane</location>
        <topology evidence="1">Multi-pass membrane protein</topology>
    </subcellularLocation>
</comment>
<accession>A0A0L8BI45</accession>
<proteinExistence type="inferred from homology"/>
<feature type="transmembrane region" description="Helical" evidence="8">
    <location>
        <begin position="221"/>
        <end position="251"/>
    </location>
</feature>
<reference evidence="10" key="1">
    <citation type="submission" date="2015-07" db="EMBL/GenBank/DDBJ databases">
        <title>Whole genome sequence of an Ensifer adhaerens strain isolated from a cave pool in the Wind Cave National Park.</title>
        <authorList>
            <person name="Eng W.W.H."/>
            <person name="Gan H.M."/>
            <person name="Barton H.A."/>
            <person name="Savka M.A."/>
        </authorList>
    </citation>
    <scope>NUCLEOTIDE SEQUENCE [LARGE SCALE GENOMIC DNA]</scope>
    <source>
        <strain evidence="10">SD006</strain>
    </source>
</reference>
<keyword evidence="7 8" id="KW-0472">Membrane</keyword>
<keyword evidence="4" id="KW-1003">Cell membrane</keyword>
<dbReference type="SUPFAM" id="SSF81345">
    <property type="entry name" value="ABC transporter involved in vitamin B12 uptake, BtuC"/>
    <property type="match status" value="1"/>
</dbReference>
<evidence type="ECO:0000256" key="5">
    <source>
        <dbReference type="ARBA" id="ARBA00022692"/>
    </source>
</evidence>
<evidence type="ECO:0000256" key="1">
    <source>
        <dbReference type="ARBA" id="ARBA00004651"/>
    </source>
</evidence>
<dbReference type="Pfam" id="PF01032">
    <property type="entry name" value="FecCD"/>
    <property type="match status" value="1"/>
</dbReference>
<evidence type="ECO:0000256" key="8">
    <source>
        <dbReference type="SAM" id="Phobius"/>
    </source>
</evidence>
<keyword evidence="6 8" id="KW-1133">Transmembrane helix</keyword>
<feature type="transmembrane region" description="Helical" evidence="8">
    <location>
        <begin position="290"/>
        <end position="309"/>
    </location>
</feature>
<dbReference type="CDD" id="cd06550">
    <property type="entry name" value="TM_ABC_iron-siderophores_like"/>
    <property type="match status" value="1"/>
</dbReference>
<dbReference type="Proteomes" id="UP000037425">
    <property type="component" value="Unassembled WGS sequence"/>
</dbReference>
<comment type="similarity">
    <text evidence="2">Belongs to the binding-protein-dependent transport system permease family. FecCD subfamily.</text>
</comment>
<dbReference type="GO" id="GO:0005886">
    <property type="term" value="C:plasma membrane"/>
    <property type="evidence" value="ECO:0007669"/>
    <property type="project" value="UniProtKB-SubCell"/>
</dbReference>
<organism evidence="9 10">
    <name type="scientific">Ensifer adhaerens</name>
    <name type="common">Sinorhizobium morelense</name>
    <dbReference type="NCBI Taxonomy" id="106592"/>
    <lineage>
        <taxon>Bacteria</taxon>
        <taxon>Pseudomonadati</taxon>
        <taxon>Pseudomonadota</taxon>
        <taxon>Alphaproteobacteria</taxon>
        <taxon>Hyphomicrobiales</taxon>
        <taxon>Rhizobiaceae</taxon>
        <taxon>Sinorhizobium/Ensifer group</taxon>
        <taxon>Ensifer</taxon>
    </lineage>
</organism>
<evidence type="ECO:0000256" key="2">
    <source>
        <dbReference type="ARBA" id="ARBA00007935"/>
    </source>
</evidence>
<gene>
    <name evidence="9" type="ORF">AC244_28395</name>
</gene>
<evidence type="ECO:0000313" key="10">
    <source>
        <dbReference type="Proteomes" id="UP000037425"/>
    </source>
</evidence>
<dbReference type="Gene3D" id="1.10.3470.10">
    <property type="entry name" value="ABC transporter involved in vitamin B12 uptake, BtuC"/>
    <property type="match status" value="1"/>
</dbReference>
<dbReference type="InterPro" id="IPR037294">
    <property type="entry name" value="ABC_BtuC-like"/>
</dbReference>
<feature type="transmembrane region" description="Helical" evidence="8">
    <location>
        <begin position="180"/>
        <end position="201"/>
    </location>
</feature>
<protein>
    <submittedName>
        <fullName evidence="9">Iron ABC transporter permease</fullName>
    </submittedName>
</protein>
<comment type="caution">
    <text evidence="9">The sequence shown here is derived from an EMBL/GenBank/DDBJ whole genome shotgun (WGS) entry which is preliminary data.</text>
</comment>
<evidence type="ECO:0000256" key="6">
    <source>
        <dbReference type="ARBA" id="ARBA00022989"/>
    </source>
</evidence>
<name>A0A0L8BI45_ENSAD</name>
<keyword evidence="5 8" id="KW-0812">Transmembrane</keyword>
<dbReference type="RefSeq" id="WP_053252157.1">
    <property type="nucleotide sequence ID" value="NZ_LGAP01000029.1"/>
</dbReference>
<dbReference type="EMBL" id="LGAP01000029">
    <property type="protein sequence ID" value="KOF14224.1"/>
    <property type="molecule type" value="Genomic_DNA"/>
</dbReference>
<dbReference type="AlphaFoldDB" id="A0A0L8BI45"/>
<feature type="transmembrane region" description="Helical" evidence="8">
    <location>
        <begin position="51"/>
        <end position="69"/>
    </location>
</feature>
<keyword evidence="3" id="KW-0813">Transport</keyword>
<dbReference type="PANTHER" id="PTHR30472:SF27">
    <property type="entry name" value="PETROBACTIN IMPORT SYSTEM PERMEASE PROTEIN YCLN"/>
    <property type="match status" value="1"/>
</dbReference>
<dbReference type="GO" id="GO:0022857">
    <property type="term" value="F:transmembrane transporter activity"/>
    <property type="evidence" value="ECO:0007669"/>
    <property type="project" value="InterPro"/>
</dbReference>
<feature type="transmembrane region" description="Helical" evidence="8">
    <location>
        <begin position="263"/>
        <end position="284"/>
    </location>
</feature>
<evidence type="ECO:0000256" key="3">
    <source>
        <dbReference type="ARBA" id="ARBA00022448"/>
    </source>
</evidence>
<dbReference type="GO" id="GO:0033214">
    <property type="term" value="P:siderophore-iron import into cell"/>
    <property type="evidence" value="ECO:0007669"/>
    <property type="project" value="TreeGrafter"/>
</dbReference>
<dbReference type="OrthoDB" id="9811975at2"/>
<feature type="transmembrane region" description="Helical" evidence="8">
    <location>
        <begin position="132"/>
        <end position="154"/>
    </location>
</feature>
<dbReference type="InterPro" id="IPR000522">
    <property type="entry name" value="ABC_transptr_permease_BtuC"/>
</dbReference>
<evidence type="ECO:0000313" key="9">
    <source>
        <dbReference type="EMBL" id="KOF14224.1"/>
    </source>
</evidence>